<evidence type="ECO:0008006" key="4">
    <source>
        <dbReference type="Google" id="ProtNLM"/>
    </source>
</evidence>
<name>A0AAV5WXE3_9BILA</name>
<keyword evidence="3" id="KW-1185">Reference proteome</keyword>
<evidence type="ECO:0000313" key="2">
    <source>
        <dbReference type="EMBL" id="GMT36862.1"/>
    </source>
</evidence>
<evidence type="ECO:0000256" key="1">
    <source>
        <dbReference type="SAM" id="MobiDB-lite"/>
    </source>
</evidence>
<dbReference type="EMBL" id="BTSY01000007">
    <property type="protein sequence ID" value="GMT36862.1"/>
    <property type="molecule type" value="Genomic_DNA"/>
</dbReference>
<comment type="caution">
    <text evidence="2">The sequence shown here is derived from an EMBL/GenBank/DDBJ whole genome shotgun (WGS) entry which is preliminary data.</text>
</comment>
<organism evidence="2 3">
    <name type="scientific">Pristionchus fissidentatus</name>
    <dbReference type="NCBI Taxonomy" id="1538716"/>
    <lineage>
        <taxon>Eukaryota</taxon>
        <taxon>Metazoa</taxon>
        <taxon>Ecdysozoa</taxon>
        <taxon>Nematoda</taxon>
        <taxon>Chromadorea</taxon>
        <taxon>Rhabditida</taxon>
        <taxon>Rhabditina</taxon>
        <taxon>Diplogasteromorpha</taxon>
        <taxon>Diplogasteroidea</taxon>
        <taxon>Neodiplogasteridae</taxon>
        <taxon>Pristionchus</taxon>
    </lineage>
</organism>
<proteinExistence type="predicted"/>
<gene>
    <name evidence="2" type="ORF">PFISCL1PPCAC_28159</name>
</gene>
<feature type="compositionally biased region" description="Basic and acidic residues" evidence="1">
    <location>
        <begin position="50"/>
        <end position="61"/>
    </location>
</feature>
<dbReference type="Proteomes" id="UP001432322">
    <property type="component" value="Unassembled WGS sequence"/>
</dbReference>
<feature type="region of interest" description="Disordered" evidence="1">
    <location>
        <begin position="34"/>
        <end position="70"/>
    </location>
</feature>
<reference evidence="2" key="1">
    <citation type="submission" date="2023-10" db="EMBL/GenBank/DDBJ databases">
        <title>Genome assembly of Pristionchus species.</title>
        <authorList>
            <person name="Yoshida K."/>
            <person name="Sommer R.J."/>
        </authorList>
    </citation>
    <scope>NUCLEOTIDE SEQUENCE</scope>
    <source>
        <strain evidence="2">RS5133</strain>
    </source>
</reference>
<sequence>CECGNESVSNWHVNSNPCGRAKSIVLIKSQDSRKYGNEDISATGNSDVNVVRKEQKRRFNADDADSDATT</sequence>
<feature type="non-terminal residue" evidence="2">
    <location>
        <position position="1"/>
    </location>
</feature>
<protein>
    <recommendedName>
        <fullName evidence="4">Zinc finger protein</fullName>
    </recommendedName>
</protein>
<dbReference type="AlphaFoldDB" id="A0AAV5WXE3"/>
<evidence type="ECO:0000313" key="3">
    <source>
        <dbReference type="Proteomes" id="UP001432322"/>
    </source>
</evidence>
<accession>A0AAV5WXE3</accession>